<evidence type="ECO:0000256" key="1">
    <source>
        <dbReference type="SAM" id="Phobius"/>
    </source>
</evidence>
<feature type="transmembrane region" description="Helical" evidence="1">
    <location>
        <begin position="36"/>
        <end position="52"/>
    </location>
</feature>
<feature type="transmembrane region" description="Helical" evidence="1">
    <location>
        <begin position="9"/>
        <end position="30"/>
    </location>
</feature>
<dbReference type="PROSITE" id="PS50076">
    <property type="entry name" value="DNAJ_2"/>
    <property type="match status" value="1"/>
</dbReference>
<dbReference type="InterPro" id="IPR001623">
    <property type="entry name" value="DnaJ_domain"/>
</dbReference>
<protein>
    <submittedName>
        <fullName evidence="3">Molecular chaperone DnaJ</fullName>
    </submittedName>
</protein>
<dbReference type="Pfam" id="PF00226">
    <property type="entry name" value="DnaJ"/>
    <property type="match status" value="1"/>
</dbReference>
<keyword evidence="4" id="KW-1185">Reference proteome</keyword>
<organism evidence="3 4">
    <name type="scientific">Arcobacter arenosus</name>
    <dbReference type="NCBI Taxonomy" id="2576037"/>
    <lineage>
        <taxon>Bacteria</taxon>
        <taxon>Pseudomonadati</taxon>
        <taxon>Campylobacterota</taxon>
        <taxon>Epsilonproteobacteria</taxon>
        <taxon>Campylobacterales</taxon>
        <taxon>Arcobacteraceae</taxon>
        <taxon>Arcobacter</taxon>
    </lineage>
</organism>
<dbReference type="AlphaFoldDB" id="A0A5R8Y441"/>
<dbReference type="SUPFAM" id="SSF46565">
    <property type="entry name" value="Chaperone J-domain"/>
    <property type="match status" value="1"/>
</dbReference>
<evidence type="ECO:0000313" key="3">
    <source>
        <dbReference type="EMBL" id="TLP40621.1"/>
    </source>
</evidence>
<evidence type="ECO:0000259" key="2">
    <source>
        <dbReference type="PROSITE" id="PS50076"/>
    </source>
</evidence>
<dbReference type="SMART" id="SM00271">
    <property type="entry name" value="DnaJ"/>
    <property type="match status" value="1"/>
</dbReference>
<accession>A0A5R8Y441</accession>
<evidence type="ECO:0000313" key="4">
    <source>
        <dbReference type="Proteomes" id="UP000308901"/>
    </source>
</evidence>
<dbReference type="Gene3D" id="1.10.287.110">
    <property type="entry name" value="DnaJ domain"/>
    <property type="match status" value="1"/>
</dbReference>
<keyword evidence="1" id="KW-1133">Transmembrane helix</keyword>
<proteinExistence type="predicted"/>
<comment type="caution">
    <text evidence="3">The sequence shown here is derived from an EMBL/GenBank/DDBJ whole genome shotgun (WGS) entry which is preliminary data.</text>
</comment>
<keyword evidence="1" id="KW-0812">Transmembrane</keyword>
<name>A0A5R8Y441_9BACT</name>
<dbReference type="OrthoDB" id="9779889at2"/>
<dbReference type="Proteomes" id="UP000308901">
    <property type="component" value="Unassembled WGS sequence"/>
</dbReference>
<gene>
    <name evidence="3" type="ORF">FDK22_01005</name>
</gene>
<dbReference type="CDD" id="cd06257">
    <property type="entry name" value="DnaJ"/>
    <property type="match status" value="1"/>
</dbReference>
<keyword evidence="1" id="KW-0472">Membrane</keyword>
<dbReference type="EMBL" id="VANU01000001">
    <property type="protein sequence ID" value="TLP40621.1"/>
    <property type="molecule type" value="Genomic_DNA"/>
</dbReference>
<reference evidence="3 4" key="1">
    <citation type="submission" date="2019-05" db="EMBL/GenBank/DDBJ databases">
        <title>Arcobacter sp. nov., isolated from sea sediment.</title>
        <authorList>
            <person name="Kim W."/>
        </authorList>
    </citation>
    <scope>NUCLEOTIDE SEQUENCE [LARGE SCALE GENOMIC DNA]</scope>
    <source>
        <strain evidence="3 4">CAU 1517</strain>
    </source>
</reference>
<sequence>MYNNMGRELAYIISSLIKWGIFFGILYLIFTNFGTFLIIVFVLIAVAYYAFYQFKKKFKEQVHNQGFRFTFNGQDFSSNSSSNGGFDFREFEERFRQGGFNQGNFNHGGFNSLSELSEAKDFFGFTSDPTRDEIKRRYKELAKKYHPDINNHGDGLMQKLNHYKDVLLKAFPN</sequence>
<feature type="domain" description="J" evidence="2">
    <location>
        <begin position="118"/>
        <end position="173"/>
    </location>
</feature>
<dbReference type="InterPro" id="IPR036869">
    <property type="entry name" value="J_dom_sf"/>
</dbReference>